<dbReference type="GO" id="GO:0006751">
    <property type="term" value="P:glutathione catabolic process"/>
    <property type="evidence" value="ECO:0007669"/>
    <property type="project" value="UniProtKB-UniRule"/>
</dbReference>
<dbReference type="GeneID" id="30031501"/>
<dbReference type="PRINTS" id="PR01210">
    <property type="entry name" value="GGTRANSPTASE"/>
</dbReference>
<dbReference type="Proteomes" id="UP000092555">
    <property type="component" value="Unassembled WGS sequence"/>
</dbReference>
<dbReference type="UniPathway" id="UPA00204"/>
<evidence type="ECO:0000256" key="8">
    <source>
        <dbReference type="RuleBase" id="RU368068"/>
    </source>
</evidence>
<proteinExistence type="inferred from homology"/>
<dbReference type="InterPro" id="IPR043138">
    <property type="entry name" value="GGT_lsub"/>
</dbReference>
<dbReference type="SUPFAM" id="SSF56235">
    <property type="entry name" value="N-terminal nucleophile aminohydrolases (Ntn hydrolases)"/>
    <property type="match status" value="1"/>
</dbReference>
<dbReference type="EMBL" id="LXTC01000001">
    <property type="protein sequence ID" value="OBA23398.1"/>
    <property type="molecule type" value="Genomic_DNA"/>
</dbReference>
<dbReference type="NCBIfam" id="TIGR00066">
    <property type="entry name" value="g_glut_trans"/>
    <property type="match status" value="1"/>
</dbReference>
<evidence type="ECO:0000256" key="4">
    <source>
        <dbReference type="ARBA" id="ARBA00009381"/>
    </source>
</evidence>
<dbReference type="OrthoDB" id="1081007at2759"/>
<evidence type="ECO:0000256" key="5">
    <source>
        <dbReference type="ARBA" id="ARBA00047417"/>
    </source>
</evidence>
<evidence type="ECO:0000256" key="1">
    <source>
        <dbReference type="ARBA" id="ARBA00001049"/>
    </source>
</evidence>
<dbReference type="GO" id="GO:0103068">
    <property type="term" value="F:leukotriene C4 gamma-glutamyl transferase activity"/>
    <property type="evidence" value="ECO:0007669"/>
    <property type="project" value="UniProtKB-EC"/>
</dbReference>
<sequence length="576" mass="63382">MQQSTAHGDMKAKPDLNPSKDHLAVGVHGMVACDVPLCSQMGRDILRKGGNAADAAVTVALCIGSINSHSSGIGGGSYIVSTKGNESLSIDAREIAPAKAHKNMYQGIPLLSQFGGLAVAVPGELAGLYELFSLHGSGNLTWAELFQPVIELNEEGWDAPQIWTRALYKIHEMLLSRVQALKDSWDFVFKEGGSGLVEIGDRLKRPALAKTLRIIAQNGSADAFYDPEGPIAPSLVDASRKLGGIIETLDFASYSVNVSEALLYEFIHEDEHYEILTTKGASSGIALVAGLNFYSTLDLHSKELGKQPELQTHRLIEAMKWAAAARSNLGDVNETYYEEIVERYGDQKWAENIIHQKKYSDDRTFPWKHYEPLYEISGKHGTSHFSIVDKEGGAVGMTTTVNLLFGSLVYDNRTGIFLNNEMDDFSQPNRRNAFDLSPSTLNFVGPHKRPLSLMAPSIVKKNGEIEFTLGCAGGSRISTAILQAIVRIIYWNIPLLETIALPRIHHQLIPECTMVENIELFEGEYMPLQIASALEKKNHTLYESGALTAMNAIKRVNGQWEGVSDYWRKRGQASGY</sequence>
<comment type="catalytic activity">
    <reaction evidence="1 8">
        <text>an S-substituted glutathione + H2O = an S-substituted L-cysteinylglycine + L-glutamate</text>
        <dbReference type="Rhea" id="RHEA:59468"/>
        <dbReference type="ChEBI" id="CHEBI:15377"/>
        <dbReference type="ChEBI" id="CHEBI:29985"/>
        <dbReference type="ChEBI" id="CHEBI:90779"/>
        <dbReference type="ChEBI" id="CHEBI:143103"/>
        <dbReference type="EC" id="3.4.19.13"/>
    </reaction>
</comment>
<organism evidence="9 10">
    <name type="scientific">Metschnikowia bicuspidata var. bicuspidata NRRL YB-4993</name>
    <dbReference type="NCBI Taxonomy" id="869754"/>
    <lineage>
        <taxon>Eukaryota</taxon>
        <taxon>Fungi</taxon>
        <taxon>Dikarya</taxon>
        <taxon>Ascomycota</taxon>
        <taxon>Saccharomycotina</taxon>
        <taxon>Pichiomycetes</taxon>
        <taxon>Metschnikowiaceae</taxon>
        <taxon>Metschnikowia</taxon>
    </lineage>
</organism>
<comment type="caution">
    <text evidence="9">The sequence shown here is derived from an EMBL/GenBank/DDBJ whole genome shotgun (WGS) entry which is preliminary data.</text>
</comment>
<protein>
    <recommendedName>
        <fullName evidence="8">Glutathione hydrolase</fullName>
        <ecNumber evidence="8">2.3.2.2</ecNumber>
        <ecNumber evidence="8">3.4.19.13</ecNumber>
    </recommendedName>
    <alternativeName>
        <fullName evidence="8">Gamma-glutamyltransferase</fullName>
    </alternativeName>
    <alternativeName>
        <fullName evidence="8">Gamma-glutamyltranspeptidase</fullName>
    </alternativeName>
</protein>
<gene>
    <name evidence="9" type="ORF">METBIDRAFT_76425</name>
</gene>
<dbReference type="FunFam" id="3.60.20.40:FF:000001">
    <property type="entry name" value="Gamma-glutamyltranspeptidase 1"/>
    <property type="match status" value="1"/>
</dbReference>
<feature type="binding site" evidence="7">
    <location>
        <position position="93"/>
    </location>
    <ligand>
        <name>L-glutamate</name>
        <dbReference type="ChEBI" id="CHEBI:29985"/>
    </ligand>
</feature>
<name>A0A1A0HHS7_9ASCO</name>
<dbReference type="GO" id="GO:0000324">
    <property type="term" value="C:fungal-type vacuole"/>
    <property type="evidence" value="ECO:0007669"/>
    <property type="project" value="EnsemblFungi"/>
</dbReference>
<keyword evidence="8" id="KW-0378">Hydrolase</keyword>
<comment type="catalytic activity">
    <reaction evidence="2 8">
        <text>glutathione + H2O = L-cysteinylglycine + L-glutamate</text>
        <dbReference type="Rhea" id="RHEA:28807"/>
        <dbReference type="ChEBI" id="CHEBI:15377"/>
        <dbReference type="ChEBI" id="CHEBI:29985"/>
        <dbReference type="ChEBI" id="CHEBI:57925"/>
        <dbReference type="ChEBI" id="CHEBI:61694"/>
        <dbReference type="EC" id="3.4.19.13"/>
    </reaction>
</comment>
<evidence type="ECO:0000313" key="10">
    <source>
        <dbReference type="Proteomes" id="UP000092555"/>
    </source>
</evidence>
<dbReference type="Gene3D" id="3.60.20.40">
    <property type="match status" value="1"/>
</dbReference>
<dbReference type="EC" id="3.4.19.13" evidence="8"/>
<dbReference type="GO" id="GO:0036374">
    <property type="term" value="F:glutathione hydrolase activity"/>
    <property type="evidence" value="ECO:0007669"/>
    <property type="project" value="UniProtKB-UniRule"/>
</dbReference>
<dbReference type="Gene3D" id="1.10.246.130">
    <property type="match status" value="1"/>
</dbReference>
<comment type="function">
    <text evidence="8">Cleaves the gamma-glutamyl peptide bond of glutathione and glutathione conjugates.</text>
</comment>
<keyword evidence="8" id="KW-0808">Transferase</keyword>
<dbReference type="PANTHER" id="PTHR11686:SF9">
    <property type="entry name" value="RE13973P"/>
    <property type="match status" value="1"/>
</dbReference>
<comment type="pathway">
    <text evidence="3 8">Sulfur metabolism; glutathione metabolism.</text>
</comment>
<evidence type="ECO:0000256" key="6">
    <source>
        <dbReference type="PIRSR" id="PIRSR600101-1"/>
    </source>
</evidence>
<dbReference type="GO" id="GO:0005886">
    <property type="term" value="C:plasma membrane"/>
    <property type="evidence" value="ECO:0007669"/>
    <property type="project" value="TreeGrafter"/>
</dbReference>
<accession>A0A1A0HHS7</accession>
<evidence type="ECO:0000313" key="9">
    <source>
        <dbReference type="EMBL" id="OBA23398.1"/>
    </source>
</evidence>
<feature type="binding site" evidence="7">
    <location>
        <position position="474"/>
    </location>
    <ligand>
        <name>L-glutamate</name>
        <dbReference type="ChEBI" id="CHEBI:29985"/>
    </ligand>
</feature>
<evidence type="ECO:0000256" key="7">
    <source>
        <dbReference type="PIRSR" id="PIRSR600101-2"/>
    </source>
</evidence>
<evidence type="ECO:0000256" key="3">
    <source>
        <dbReference type="ARBA" id="ARBA00005115"/>
    </source>
</evidence>
<dbReference type="InterPro" id="IPR000101">
    <property type="entry name" value="GGT_peptidase"/>
</dbReference>
<comment type="catalytic activity">
    <reaction evidence="5 8">
        <text>an N-terminal (5-L-glutamyl)-[peptide] + an alpha-amino acid = 5-L-glutamyl amino acid + an N-terminal L-alpha-aminoacyl-[peptide]</text>
        <dbReference type="Rhea" id="RHEA:23904"/>
        <dbReference type="Rhea" id="RHEA-COMP:9780"/>
        <dbReference type="Rhea" id="RHEA-COMP:9795"/>
        <dbReference type="ChEBI" id="CHEBI:77644"/>
        <dbReference type="ChEBI" id="CHEBI:78597"/>
        <dbReference type="ChEBI" id="CHEBI:78599"/>
        <dbReference type="ChEBI" id="CHEBI:78608"/>
        <dbReference type="EC" id="2.3.2.2"/>
    </reaction>
</comment>
<comment type="similarity">
    <text evidence="4">Belongs to the gamma-glutamyltransferase family.</text>
</comment>
<dbReference type="AlphaFoldDB" id="A0A1A0HHS7"/>
<dbReference type="STRING" id="869754.A0A1A0HHS7"/>
<dbReference type="InterPro" id="IPR029055">
    <property type="entry name" value="Ntn_hydrolases_N"/>
</dbReference>
<dbReference type="RefSeq" id="XP_018713879.1">
    <property type="nucleotide sequence ID" value="XM_018858525.1"/>
</dbReference>
<dbReference type="GO" id="GO:0006805">
    <property type="term" value="P:xenobiotic metabolic process"/>
    <property type="evidence" value="ECO:0007669"/>
    <property type="project" value="EnsemblFungi"/>
</dbReference>
<dbReference type="InterPro" id="IPR043137">
    <property type="entry name" value="GGT_ssub_C"/>
</dbReference>
<feature type="binding site" evidence="7">
    <location>
        <position position="424"/>
    </location>
    <ligand>
        <name>L-glutamate</name>
        <dbReference type="ChEBI" id="CHEBI:29985"/>
    </ligand>
</feature>
<dbReference type="EC" id="2.3.2.2" evidence="8"/>
<keyword evidence="10" id="KW-1185">Reference proteome</keyword>
<reference evidence="9 10" key="1">
    <citation type="submission" date="2016-05" db="EMBL/GenBank/DDBJ databases">
        <title>Comparative genomics of biotechnologically important yeasts.</title>
        <authorList>
            <consortium name="DOE Joint Genome Institute"/>
            <person name="Riley R."/>
            <person name="Haridas S."/>
            <person name="Wolfe K.H."/>
            <person name="Lopes M.R."/>
            <person name="Hittinger C.T."/>
            <person name="Goker M."/>
            <person name="Salamov A."/>
            <person name="Wisecaver J."/>
            <person name="Long T.M."/>
            <person name="Aerts A.L."/>
            <person name="Barry K."/>
            <person name="Choi C."/>
            <person name="Clum A."/>
            <person name="Coughlan A.Y."/>
            <person name="Deshpande S."/>
            <person name="Douglass A.P."/>
            <person name="Hanson S.J."/>
            <person name="Klenk H.-P."/>
            <person name="LaButti K."/>
            <person name="Lapidus A."/>
            <person name="Lindquist E."/>
            <person name="Lipzen A."/>
            <person name="Meier-kolthoff J.P."/>
            <person name="Ohm R.A."/>
            <person name="Otillar R.P."/>
            <person name="Pangilinan J."/>
            <person name="Peng Y."/>
            <person name="Rokas A."/>
            <person name="Rosa C.A."/>
            <person name="Scheuner C."/>
            <person name="Sibirny A.A."/>
            <person name="Slot J.C."/>
            <person name="Stielow J.B."/>
            <person name="Sun H."/>
            <person name="Kurtzman C.P."/>
            <person name="Blackwell M."/>
            <person name="Grigoriev I.V."/>
            <person name="Jeffries T.W."/>
        </authorList>
    </citation>
    <scope>NUCLEOTIDE SEQUENCE [LARGE SCALE GENOMIC DNA]</scope>
    <source>
        <strain evidence="9 10">NRRL YB-4993</strain>
    </source>
</reference>
<evidence type="ECO:0000256" key="2">
    <source>
        <dbReference type="ARBA" id="ARBA00001089"/>
    </source>
</evidence>
<feature type="binding site" evidence="7">
    <location>
        <begin position="400"/>
        <end position="402"/>
    </location>
    <ligand>
        <name>L-glutamate</name>
        <dbReference type="ChEBI" id="CHEBI:29985"/>
    </ligand>
</feature>
<keyword evidence="8" id="KW-0012">Acyltransferase</keyword>
<dbReference type="Pfam" id="PF01019">
    <property type="entry name" value="G_glu_transpept"/>
    <property type="match status" value="1"/>
</dbReference>
<feature type="active site" description="Nucleophile" evidence="6">
    <location>
        <position position="382"/>
    </location>
</feature>
<dbReference type="PANTHER" id="PTHR11686">
    <property type="entry name" value="GAMMA GLUTAMYL TRANSPEPTIDASE"/>
    <property type="match status" value="1"/>
</dbReference>